<accession>A0AAV2RZL4</accession>
<dbReference type="EMBL" id="CAXKWB010039793">
    <property type="protein sequence ID" value="CAL4153694.1"/>
    <property type="molecule type" value="Genomic_DNA"/>
</dbReference>
<dbReference type="InterPro" id="IPR001879">
    <property type="entry name" value="GPCR_2_extracellular_dom"/>
</dbReference>
<feature type="non-terminal residue" evidence="2">
    <location>
        <position position="194"/>
    </location>
</feature>
<keyword evidence="3" id="KW-1185">Reference proteome</keyword>
<dbReference type="GO" id="GO:0016020">
    <property type="term" value="C:membrane"/>
    <property type="evidence" value="ECO:0007669"/>
    <property type="project" value="InterPro"/>
</dbReference>
<dbReference type="AlphaFoldDB" id="A0AAV2RZL4"/>
<feature type="non-terminal residue" evidence="2">
    <location>
        <position position="1"/>
    </location>
</feature>
<sequence length="194" mass="22200">VSDRHHIQESHLIMNCSSKLHIVMTPPLATVYYGSDLQINCRTSKFWDSQEQYNIEWTLIPPNHSSSHISETIVYHSSDITIRNITGDTEVECTVSETEIVRNWCPGKGSKTDSGKSSIHIRVLKPEQSSKKIYCPREIAYGINWQETHINKYDQQLCPVGFSGVCSRACDDKIHWKIPDCSKCTFNQLSKVFH</sequence>
<reference evidence="2 3" key="1">
    <citation type="submission" date="2024-05" db="EMBL/GenBank/DDBJ databases">
        <authorList>
            <person name="Wallberg A."/>
        </authorList>
    </citation>
    <scope>NUCLEOTIDE SEQUENCE [LARGE SCALE GENOMIC DNA]</scope>
</reference>
<dbReference type="Gene3D" id="4.10.1240.10">
    <property type="entry name" value="GPCR, family 2, extracellular hormone receptor domain"/>
    <property type="match status" value="1"/>
</dbReference>
<dbReference type="GO" id="GO:0004930">
    <property type="term" value="F:G protein-coupled receptor activity"/>
    <property type="evidence" value="ECO:0007669"/>
    <property type="project" value="InterPro"/>
</dbReference>
<dbReference type="SMART" id="SM00008">
    <property type="entry name" value="HormR"/>
    <property type="match status" value="1"/>
</dbReference>
<evidence type="ECO:0000313" key="3">
    <source>
        <dbReference type="Proteomes" id="UP001497623"/>
    </source>
</evidence>
<feature type="domain" description="G-protein coupled receptors family 2 profile 1" evidence="1">
    <location>
        <begin position="104"/>
        <end position="188"/>
    </location>
</feature>
<dbReference type="Proteomes" id="UP001497623">
    <property type="component" value="Unassembled WGS sequence"/>
</dbReference>
<gene>
    <name evidence="2" type="ORF">MNOR_LOCUS31217</name>
</gene>
<name>A0AAV2RZL4_MEGNR</name>
<dbReference type="PROSITE" id="PS50227">
    <property type="entry name" value="G_PROTEIN_RECEP_F2_3"/>
    <property type="match status" value="1"/>
</dbReference>
<proteinExistence type="predicted"/>
<dbReference type="InterPro" id="IPR036445">
    <property type="entry name" value="GPCR_2_extracell_dom_sf"/>
</dbReference>
<protein>
    <recommendedName>
        <fullName evidence="1">G-protein coupled receptors family 2 profile 1 domain-containing protein</fullName>
    </recommendedName>
</protein>
<evidence type="ECO:0000259" key="1">
    <source>
        <dbReference type="PROSITE" id="PS50227"/>
    </source>
</evidence>
<evidence type="ECO:0000313" key="2">
    <source>
        <dbReference type="EMBL" id="CAL4153694.1"/>
    </source>
</evidence>
<organism evidence="2 3">
    <name type="scientific">Meganyctiphanes norvegica</name>
    <name type="common">Northern krill</name>
    <name type="synonym">Thysanopoda norvegica</name>
    <dbReference type="NCBI Taxonomy" id="48144"/>
    <lineage>
        <taxon>Eukaryota</taxon>
        <taxon>Metazoa</taxon>
        <taxon>Ecdysozoa</taxon>
        <taxon>Arthropoda</taxon>
        <taxon>Crustacea</taxon>
        <taxon>Multicrustacea</taxon>
        <taxon>Malacostraca</taxon>
        <taxon>Eumalacostraca</taxon>
        <taxon>Eucarida</taxon>
        <taxon>Euphausiacea</taxon>
        <taxon>Euphausiidae</taxon>
        <taxon>Meganyctiphanes</taxon>
    </lineage>
</organism>
<comment type="caution">
    <text evidence="2">The sequence shown here is derived from an EMBL/GenBank/DDBJ whole genome shotgun (WGS) entry which is preliminary data.</text>
</comment>